<dbReference type="RefSeq" id="WP_168961602.1">
    <property type="nucleotide sequence ID" value="NZ_JABAEW010000004.1"/>
</dbReference>
<comment type="caution">
    <text evidence="1">The sequence shown here is derived from an EMBL/GenBank/DDBJ whole genome shotgun (WGS) entry which is preliminary data.</text>
</comment>
<reference evidence="1 2" key="1">
    <citation type="submission" date="2020-04" db="EMBL/GenBank/DDBJ databases">
        <authorList>
            <person name="Hitch T.C.A."/>
            <person name="Wylensek D."/>
            <person name="Clavel T."/>
        </authorList>
    </citation>
    <scope>NUCLEOTIDE SEQUENCE [LARGE SCALE GENOMIC DNA]</scope>
    <source>
        <strain evidence="1 2">COR2-253-APC-1A</strain>
    </source>
</reference>
<dbReference type="Proteomes" id="UP000576225">
    <property type="component" value="Unassembled WGS sequence"/>
</dbReference>
<evidence type="ECO:0000313" key="2">
    <source>
        <dbReference type="Proteomes" id="UP000576225"/>
    </source>
</evidence>
<dbReference type="NCBIfam" id="TIGR02532">
    <property type="entry name" value="IV_pilin_GFxxxE"/>
    <property type="match status" value="1"/>
</dbReference>
<name>A0A848ATQ6_9BACT</name>
<sequence>MKHRYFTLIELLVVIAIIAILAALLLPALNKARSASVKTKCTSNLKQIGTMCALYGNDYDSYLPAVNNPSWDYRRPYWWGAKIAPYFSNAPLEDWPYNPVMRCPATPAFSLPQDPVYSYGQNALSEFCNPFKLSRIRNPSAKLLHGEIGPQMDVSWIAITFWQGGGVGAKNSFSLLHDNSNAMNINYVDGHAGSIRGLSAYNEMITTRFDEVLDFTK</sequence>
<dbReference type="EMBL" id="JABAEW010000004">
    <property type="protein sequence ID" value="NMD85623.1"/>
    <property type="molecule type" value="Genomic_DNA"/>
</dbReference>
<evidence type="ECO:0000313" key="1">
    <source>
        <dbReference type="EMBL" id="NMD85623.1"/>
    </source>
</evidence>
<dbReference type="PANTHER" id="PTHR30093:SF2">
    <property type="entry name" value="TYPE II SECRETION SYSTEM PROTEIN H"/>
    <property type="match status" value="1"/>
</dbReference>
<dbReference type="AlphaFoldDB" id="A0A848ATQ6"/>
<accession>A0A848ATQ6</accession>
<dbReference type="SUPFAM" id="SSF54523">
    <property type="entry name" value="Pili subunits"/>
    <property type="match status" value="1"/>
</dbReference>
<protein>
    <submittedName>
        <fullName evidence="1">Prepilin-type N-terminal cleavage/methylation domain-containing protein</fullName>
    </submittedName>
</protein>
<dbReference type="Gene3D" id="3.30.700.10">
    <property type="entry name" value="Glycoprotein, Type 4 Pilin"/>
    <property type="match status" value="1"/>
</dbReference>
<dbReference type="InterPro" id="IPR045584">
    <property type="entry name" value="Pilin-like"/>
</dbReference>
<dbReference type="PANTHER" id="PTHR30093">
    <property type="entry name" value="GENERAL SECRETION PATHWAY PROTEIN G"/>
    <property type="match status" value="1"/>
</dbReference>
<organism evidence="1 2">
    <name type="scientific">Victivallis vadensis</name>
    <dbReference type="NCBI Taxonomy" id="172901"/>
    <lineage>
        <taxon>Bacteria</taxon>
        <taxon>Pseudomonadati</taxon>
        <taxon>Lentisphaerota</taxon>
        <taxon>Lentisphaeria</taxon>
        <taxon>Victivallales</taxon>
        <taxon>Victivallaceae</taxon>
        <taxon>Victivallis</taxon>
    </lineage>
</organism>
<dbReference type="InterPro" id="IPR012902">
    <property type="entry name" value="N_methyl_site"/>
</dbReference>
<gene>
    <name evidence="1" type="ORF">HF882_03390</name>
</gene>
<proteinExistence type="predicted"/>